<proteinExistence type="predicted"/>
<feature type="non-terminal residue" evidence="4">
    <location>
        <position position="575"/>
    </location>
</feature>
<evidence type="ECO:0000313" key="4">
    <source>
        <dbReference type="EMBL" id="MFC5946018.1"/>
    </source>
</evidence>
<comment type="caution">
    <text evidence="4">The sequence shown here is derived from an EMBL/GenBank/DDBJ whole genome shotgun (WGS) entry which is preliminary data.</text>
</comment>
<evidence type="ECO:0000313" key="5">
    <source>
        <dbReference type="Proteomes" id="UP001596207"/>
    </source>
</evidence>
<organism evidence="4 5">
    <name type="scientific">Micromonospora harpali</name>
    <dbReference type="NCBI Taxonomy" id="1490225"/>
    <lineage>
        <taxon>Bacteria</taxon>
        <taxon>Bacillati</taxon>
        <taxon>Actinomycetota</taxon>
        <taxon>Actinomycetes</taxon>
        <taxon>Micromonosporales</taxon>
        <taxon>Micromonosporaceae</taxon>
        <taxon>Micromonospora</taxon>
    </lineage>
</organism>
<dbReference type="PANTHER" id="PTHR43606">
    <property type="entry name" value="PHOSPHATASE, PUTATIVE (AFU_ORTHOLOGUE AFUA_6G08710)-RELATED"/>
    <property type="match status" value="1"/>
</dbReference>
<evidence type="ECO:0000259" key="2">
    <source>
        <dbReference type="Pfam" id="PF09423"/>
    </source>
</evidence>
<dbReference type="InterPro" id="IPR032093">
    <property type="entry name" value="PhoD_N"/>
</dbReference>
<accession>A0ABW1HZA7</accession>
<dbReference type="CDD" id="cd07389">
    <property type="entry name" value="MPP_PhoD"/>
    <property type="match status" value="1"/>
</dbReference>
<gene>
    <name evidence="4" type="ORF">ACFPZ4_31730</name>
</gene>
<dbReference type="Gene3D" id="3.60.21.70">
    <property type="entry name" value="PhoD-like phosphatase"/>
    <property type="match status" value="1"/>
</dbReference>
<dbReference type="InterPro" id="IPR006311">
    <property type="entry name" value="TAT_signal"/>
</dbReference>
<feature type="domain" description="PhoD-like phosphatase metallophosphatase" evidence="2">
    <location>
        <begin position="152"/>
        <end position="506"/>
    </location>
</feature>
<sequence length="575" mass="61353">MTNTIDRRTLLRLAGASAGTAVLAGATLTGAAPAGAAGGAFRHGVASGDPLPDGILLWTRLTPTDEAQPGSGVGPEAEVTWQVAADPDFATVTAQGALTTGPARDHTVKVAVTGLAPATTWWYRFGYAGAWSATGRTMTAPPADADIDRLRLGVVSCANWEAGYFSAYRNLADRGEVNLVVHLGDYLYEYGTGEFDAGGSVVRPVLPAHEVLTLADYRIRHALYKTDPDLQALHASVPWVITWDDHEVANDQWSGGAQNHTPATEGAFADRVAAARQAYAEWMPVRTGADGAIYRRLRFGRLAELSMLDLRSYRSQQASGSAVDDPARTITGDAQMSWLKSGLAASTARWKLVGNPVMIARVDLATLPAWLLGPIGRLLGVPENGVVLNPDQWDGYNADRNELVDHLRATGTRDVVFLTGDIHTSWANEVTTRATGTATPAAVEFVVPSVTSDNVNDFLGLREGNALSVLGADLLRATNTHVRWTELDGHGYGVLEVTRQQCRMDWYHLADRTRPGSASRWVAGWSVAAGSSTLRREAAPVVVPPAGTPVGVTTADFQQAILSVISERTGYPVDL</sequence>
<dbReference type="InterPro" id="IPR029052">
    <property type="entry name" value="Metallo-depent_PP-like"/>
</dbReference>
<dbReference type="EMBL" id="JBHSQQ010000465">
    <property type="protein sequence ID" value="MFC5946018.1"/>
    <property type="molecule type" value="Genomic_DNA"/>
</dbReference>
<dbReference type="InterPro" id="IPR052900">
    <property type="entry name" value="Phospholipid_Metab_Enz"/>
</dbReference>
<dbReference type="Proteomes" id="UP001596207">
    <property type="component" value="Unassembled WGS sequence"/>
</dbReference>
<feature type="signal peptide" evidence="1">
    <location>
        <begin position="1"/>
        <end position="31"/>
    </location>
</feature>
<evidence type="ECO:0000259" key="3">
    <source>
        <dbReference type="Pfam" id="PF16655"/>
    </source>
</evidence>
<protein>
    <submittedName>
        <fullName evidence="4">Alkaline phosphatase D family protein</fullName>
    </submittedName>
</protein>
<dbReference type="InterPro" id="IPR018946">
    <property type="entry name" value="PhoD-like_MPP"/>
</dbReference>
<dbReference type="PANTHER" id="PTHR43606:SF2">
    <property type="entry name" value="ALKALINE PHOSPHATASE FAMILY PROTEIN (AFU_ORTHOLOGUE AFUA_5G03860)"/>
    <property type="match status" value="1"/>
</dbReference>
<dbReference type="Gene3D" id="2.60.40.380">
    <property type="entry name" value="Purple acid phosphatase-like, N-terminal"/>
    <property type="match status" value="1"/>
</dbReference>
<keyword evidence="5" id="KW-1185">Reference proteome</keyword>
<dbReference type="PROSITE" id="PS51318">
    <property type="entry name" value="TAT"/>
    <property type="match status" value="1"/>
</dbReference>
<dbReference type="RefSeq" id="WP_377538862.1">
    <property type="nucleotide sequence ID" value="NZ_JBHSQQ010000465.1"/>
</dbReference>
<feature type="domain" description="Phospholipase D N-terminal" evidence="3">
    <location>
        <begin position="43"/>
        <end position="139"/>
    </location>
</feature>
<dbReference type="Pfam" id="PF16655">
    <property type="entry name" value="PhoD_N"/>
    <property type="match status" value="1"/>
</dbReference>
<dbReference type="SUPFAM" id="SSF56300">
    <property type="entry name" value="Metallo-dependent phosphatases"/>
    <property type="match status" value="1"/>
</dbReference>
<evidence type="ECO:0000256" key="1">
    <source>
        <dbReference type="SAM" id="SignalP"/>
    </source>
</evidence>
<reference evidence="5" key="1">
    <citation type="journal article" date="2019" name="Int. J. Syst. Evol. Microbiol.">
        <title>The Global Catalogue of Microorganisms (GCM) 10K type strain sequencing project: providing services to taxonomists for standard genome sequencing and annotation.</title>
        <authorList>
            <consortium name="The Broad Institute Genomics Platform"/>
            <consortium name="The Broad Institute Genome Sequencing Center for Infectious Disease"/>
            <person name="Wu L."/>
            <person name="Ma J."/>
        </authorList>
    </citation>
    <scope>NUCLEOTIDE SEQUENCE [LARGE SCALE GENOMIC DNA]</scope>
    <source>
        <strain evidence="5">CGMCC 4.7173</strain>
    </source>
</reference>
<name>A0ABW1HZA7_9ACTN</name>
<keyword evidence="1" id="KW-0732">Signal</keyword>
<dbReference type="Pfam" id="PF09423">
    <property type="entry name" value="PhoD"/>
    <property type="match status" value="1"/>
</dbReference>
<feature type="chain" id="PRO_5046714224" evidence="1">
    <location>
        <begin position="32"/>
        <end position="575"/>
    </location>
</feature>
<dbReference type="InterPro" id="IPR038607">
    <property type="entry name" value="PhoD-like_sf"/>
</dbReference>